<sequence>MRCVTSEKMIKRVREWVFKRRKQRAGYYFNKNTKKEVSWA</sequence>
<protein>
    <submittedName>
        <fullName evidence="1">Uncharacterized protein</fullName>
    </submittedName>
</protein>
<organism evidence="1">
    <name type="scientific">Rhizophora mucronata</name>
    <name type="common">Asiatic mangrove</name>
    <dbReference type="NCBI Taxonomy" id="61149"/>
    <lineage>
        <taxon>Eukaryota</taxon>
        <taxon>Viridiplantae</taxon>
        <taxon>Streptophyta</taxon>
        <taxon>Embryophyta</taxon>
        <taxon>Tracheophyta</taxon>
        <taxon>Spermatophyta</taxon>
        <taxon>Magnoliopsida</taxon>
        <taxon>eudicotyledons</taxon>
        <taxon>Gunneridae</taxon>
        <taxon>Pentapetalae</taxon>
        <taxon>rosids</taxon>
        <taxon>fabids</taxon>
        <taxon>Malpighiales</taxon>
        <taxon>Rhizophoraceae</taxon>
        <taxon>Rhizophora</taxon>
    </lineage>
</organism>
<proteinExistence type="predicted"/>
<dbReference type="EMBL" id="GGEC01061219">
    <property type="protein sequence ID" value="MBX41703.1"/>
    <property type="molecule type" value="Transcribed_RNA"/>
</dbReference>
<name>A0A2P2NGY0_RHIMU</name>
<reference evidence="1" key="1">
    <citation type="submission" date="2018-02" db="EMBL/GenBank/DDBJ databases">
        <title>Rhizophora mucronata_Transcriptome.</title>
        <authorList>
            <person name="Meera S.P."/>
            <person name="Sreeshan A."/>
            <person name="Augustine A."/>
        </authorList>
    </citation>
    <scope>NUCLEOTIDE SEQUENCE</scope>
    <source>
        <tissue evidence="1">Leaf</tissue>
    </source>
</reference>
<evidence type="ECO:0000313" key="1">
    <source>
        <dbReference type="EMBL" id="MBX41703.1"/>
    </source>
</evidence>
<accession>A0A2P2NGY0</accession>
<dbReference type="AlphaFoldDB" id="A0A2P2NGY0"/>